<proteinExistence type="predicted"/>
<reference evidence="3 4" key="1">
    <citation type="submission" date="2014-02" db="EMBL/GenBank/DDBJ databases">
        <title>The small core and large imbalanced accessory genome model reveals a collaborative survival strategy of Sorangium cellulosum strains in nature.</title>
        <authorList>
            <person name="Han K."/>
            <person name="Peng R."/>
            <person name="Blom J."/>
            <person name="Li Y.-Z."/>
        </authorList>
    </citation>
    <scope>NUCLEOTIDE SEQUENCE [LARGE SCALE GENOMIC DNA]</scope>
    <source>
        <strain evidence="3 4">So0157-18</strain>
    </source>
</reference>
<sequence>MVGLRLLRRSWDPTYRFRAVEWVFAAVVGVALSYAPLSHEDKLAVGLPFPIAYSSQHHGFRELASLGPIGLLSVVGNALFAREIWWLASRGTRAAKGRRQDAPASRRSPCPRRSRRVDSAHED</sequence>
<feature type="region of interest" description="Disordered" evidence="1">
    <location>
        <begin position="92"/>
        <end position="123"/>
    </location>
</feature>
<evidence type="ECO:0000256" key="1">
    <source>
        <dbReference type="SAM" id="MobiDB-lite"/>
    </source>
</evidence>
<keyword evidence="2" id="KW-1133">Transmembrane helix</keyword>
<keyword evidence="2" id="KW-0472">Membrane</keyword>
<comment type="caution">
    <text evidence="3">The sequence shown here is derived from an EMBL/GenBank/DDBJ whole genome shotgun (WGS) entry which is preliminary data.</text>
</comment>
<evidence type="ECO:0000313" key="3">
    <source>
        <dbReference type="EMBL" id="KYF54602.1"/>
    </source>
</evidence>
<evidence type="ECO:0000256" key="2">
    <source>
        <dbReference type="SAM" id="Phobius"/>
    </source>
</evidence>
<protein>
    <submittedName>
        <fullName evidence="3">Uncharacterized protein</fullName>
    </submittedName>
</protein>
<organism evidence="3 4">
    <name type="scientific">Sorangium cellulosum</name>
    <name type="common">Polyangium cellulosum</name>
    <dbReference type="NCBI Taxonomy" id="56"/>
    <lineage>
        <taxon>Bacteria</taxon>
        <taxon>Pseudomonadati</taxon>
        <taxon>Myxococcota</taxon>
        <taxon>Polyangia</taxon>
        <taxon>Polyangiales</taxon>
        <taxon>Polyangiaceae</taxon>
        <taxon>Sorangium</taxon>
    </lineage>
</organism>
<dbReference type="AlphaFoldDB" id="A0A150PG43"/>
<keyword evidence="2" id="KW-0812">Transmembrane</keyword>
<gene>
    <name evidence="3" type="ORF">BE04_15590</name>
</gene>
<evidence type="ECO:0000313" key="4">
    <source>
        <dbReference type="Proteomes" id="UP000075604"/>
    </source>
</evidence>
<feature type="transmembrane region" description="Helical" evidence="2">
    <location>
        <begin position="20"/>
        <end position="37"/>
    </location>
</feature>
<dbReference type="Proteomes" id="UP000075604">
    <property type="component" value="Unassembled WGS sequence"/>
</dbReference>
<feature type="transmembrane region" description="Helical" evidence="2">
    <location>
        <begin position="69"/>
        <end position="88"/>
    </location>
</feature>
<accession>A0A150PG43</accession>
<dbReference type="EMBL" id="JELX01002678">
    <property type="protein sequence ID" value="KYF54602.1"/>
    <property type="molecule type" value="Genomic_DNA"/>
</dbReference>
<name>A0A150PG43_SORCE</name>